<dbReference type="EMBL" id="PEDL01000003">
    <property type="protein sequence ID" value="PHV71438.1"/>
    <property type="molecule type" value="Genomic_DNA"/>
</dbReference>
<name>A0AC61DF25_9FIRM</name>
<organism evidence="1 2">
    <name type="scientific">Sporanaerobium hydrogeniformans</name>
    <dbReference type="NCBI Taxonomy" id="3072179"/>
    <lineage>
        <taxon>Bacteria</taxon>
        <taxon>Bacillati</taxon>
        <taxon>Bacillota</taxon>
        <taxon>Clostridia</taxon>
        <taxon>Lachnospirales</taxon>
        <taxon>Lachnospiraceae</taxon>
        <taxon>Sporanaerobium</taxon>
    </lineage>
</organism>
<sequence length="538" mass="63137">MFKVLIIDDEPTIRKGLINIINWKKFQCEVCGEAWDGVDGLEKLEEFKPDIVFVDINMPEIDGLSLIKKAKAIVPHSKFIILSGYREFSYMQEAIKIGAFDYILKPSSIEEICEVVKRAVIELKYQKEDQLEITKLKKCFEESIPLLKEKLLYDIIFQININEDEINDGFELYGIDIHDFVMMIIEMDKESERKEPYQRQLYQFGVINTVEEMFAEDFKVEKIVLSNKQIAFIILPMEKGELLVDSVYKKANSIQQLVESCFDFTVTIAISTKGKSVEDLHQKLIECKNGLSYRFYMGDSSIILYRDLDGFYKDQDNWQYEGYDKILCEAIKTGNEENVVQILEQIKNKVLHTGRDPEQIKSFYWNLIYEINNIRISIKNLETSEREISKDISGLYKMIESAAHIGDLHELLEEVASNIVNRINKYNKKNINQILQNAMKYIGDHYAMSITLNELAEHTYVSTYYLSRMFKKELGKNFVEYLNEVRIEKAKELLQDNKYKTYEVAELVGVQDPHYFSKIFKKYTNMTPTEYKEKHFNH</sequence>
<evidence type="ECO:0000313" key="2">
    <source>
        <dbReference type="Proteomes" id="UP000224460"/>
    </source>
</evidence>
<dbReference type="Proteomes" id="UP000224460">
    <property type="component" value="Unassembled WGS sequence"/>
</dbReference>
<comment type="caution">
    <text evidence="1">The sequence shown here is derived from an EMBL/GenBank/DDBJ whole genome shotgun (WGS) entry which is preliminary data.</text>
</comment>
<protein>
    <submittedName>
        <fullName evidence="1">DNA-binding response regulator</fullName>
    </submittedName>
</protein>
<keyword evidence="2" id="KW-1185">Reference proteome</keyword>
<accession>A0AC61DF25</accession>
<proteinExistence type="predicted"/>
<keyword evidence="1" id="KW-0238">DNA-binding</keyword>
<gene>
    <name evidence="1" type="ORF">CS063_05155</name>
</gene>
<evidence type="ECO:0000313" key="1">
    <source>
        <dbReference type="EMBL" id="PHV71438.1"/>
    </source>
</evidence>
<reference evidence="1" key="1">
    <citation type="submission" date="2017-10" db="EMBL/GenBank/DDBJ databases">
        <title>Genome sequence of cellulolytic Lachnospiraceae bacterium XHS1971 isolated from hotspring sediment.</title>
        <authorList>
            <person name="Vasudevan G."/>
            <person name="Joshi A.J."/>
            <person name="Hivarkar S."/>
            <person name="Lanjekar V.B."/>
            <person name="Dhakephalkar P.K."/>
            <person name="Dagar S."/>
        </authorList>
    </citation>
    <scope>NUCLEOTIDE SEQUENCE</scope>
    <source>
        <strain evidence="1">XHS1971</strain>
    </source>
</reference>